<accession>A0A1E7RF03</accession>
<feature type="transmembrane region" description="Helical" evidence="1">
    <location>
        <begin position="29"/>
        <end position="52"/>
    </location>
</feature>
<dbReference type="STRING" id="1262585.BJI46_08005"/>
<name>A0A1E7RF03_9GAMM</name>
<dbReference type="EMBL" id="MKKK01000003">
    <property type="protein sequence ID" value="OEY97832.1"/>
    <property type="molecule type" value="Genomic_DNA"/>
</dbReference>
<dbReference type="AlphaFoldDB" id="A0A1E7RF03"/>
<keyword evidence="1" id="KW-0472">Membrane</keyword>
<evidence type="ECO:0000256" key="1">
    <source>
        <dbReference type="SAM" id="Phobius"/>
    </source>
</evidence>
<protein>
    <submittedName>
        <fullName evidence="2">Uncharacterized protein</fullName>
    </submittedName>
</protein>
<gene>
    <name evidence="2" type="ORF">BJI46_08005</name>
</gene>
<evidence type="ECO:0000313" key="3">
    <source>
        <dbReference type="Proteomes" id="UP000185895"/>
    </source>
</evidence>
<proteinExistence type="predicted"/>
<organism evidence="2 3">
    <name type="scientific">Acinetobacter qingfengensis</name>
    <dbReference type="NCBI Taxonomy" id="1262585"/>
    <lineage>
        <taxon>Bacteria</taxon>
        <taxon>Pseudomonadati</taxon>
        <taxon>Pseudomonadota</taxon>
        <taxon>Gammaproteobacteria</taxon>
        <taxon>Moraxellales</taxon>
        <taxon>Moraxellaceae</taxon>
        <taxon>Acinetobacter</taxon>
    </lineage>
</organism>
<keyword evidence="3" id="KW-1185">Reference proteome</keyword>
<keyword evidence="1" id="KW-0812">Transmembrane</keyword>
<sequence length="64" mass="7633">MLITQYFISFLAFYITEVLWTDLVEMDNLLAATVKIFIFQISINLIFMHIFLQDLYKKLISPIK</sequence>
<evidence type="ECO:0000313" key="2">
    <source>
        <dbReference type="EMBL" id="OEY97832.1"/>
    </source>
</evidence>
<reference evidence="2 3" key="1">
    <citation type="submission" date="2016-09" db="EMBL/GenBank/DDBJ databases">
        <authorList>
            <person name="Capua I."/>
            <person name="De Benedictis P."/>
            <person name="Joannis T."/>
            <person name="Lombin L.H."/>
            <person name="Cattoli G."/>
        </authorList>
    </citation>
    <scope>NUCLEOTIDE SEQUENCE [LARGE SCALE GENOMIC DNA]</scope>
    <source>
        <strain evidence="2 3">ANC 4671</strain>
    </source>
</reference>
<keyword evidence="1" id="KW-1133">Transmembrane helix</keyword>
<comment type="caution">
    <text evidence="2">The sequence shown here is derived from an EMBL/GenBank/DDBJ whole genome shotgun (WGS) entry which is preliminary data.</text>
</comment>
<dbReference type="Proteomes" id="UP000185895">
    <property type="component" value="Unassembled WGS sequence"/>
</dbReference>